<dbReference type="RefSeq" id="WP_131171574.1">
    <property type="nucleotide sequence ID" value="NZ_FXTL01000008.1"/>
</dbReference>
<keyword evidence="5 14" id="KW-0808">Transferase</keyword>
<comment type="similarity">
    <text evidence="14">Belongs to the UbiA prenyltransferase family. Protoheme IX farnesyltransferase subfamily.</text>
</comment>
<feature type="transmembrane region" description="Helical" evidence="14">
    <location>
        <begin position="180"/>
        <end position="200"/>
    </location>
</feature>
<evidence type="ECO:0000256" key="3">
    <source>
        <dbReference type="ARBA" id="ARBA00012292"/>
    </source>
</evidence>
<dbReference type="CDD" id="cd13957">
    <property type="entry name" value="PT_UbiA_Cox10"/>
    <property type="match status" value="1"/>
</dbReference>
<dbReference type="GO" id="GO:0048034">
    <property type="term" value="P:heme O biosynthetic process"/>
    <property type="evidence" value="ECO:0007669"/>
    <property type="project" value="UniProtKB-UniRule"/>
</dbReference>
<dbReference type="EC" id="2.5.1.141" evidence="3 14"/>
<evidence type="ECO:0000256" key="10">
    <source>
        <dbReference type="ARBA" id="ARBA00030253"/>
    </source>
</evidence>
<feature type="transmembrane region" description="Helical" evidence="14">
    <location>
        <begin position="34"/>
        <end position="53"/>
    </location>
</feature>
<keyword evidence="7 14" id="KW-1133">Transmembrane helix</keyword>
<dbReference type="PANTHER" id="PTHR43448:SF7">
    <property type="entry name" value="4-HYDROXYBENZOATE SOLANESYLTRANSFERASE"/>
    <property type="match status" value="1"/>
</dbReference>
<dbReference type="InterPro" id="IPR006369">
    <property type="entry name" value="Protohaem_IX_farnesylTrfase"/>
</dbReference>
<dbReference type="NCBIfam" id="TIGR01473">
    <property type="entry name" value="cyoE_ctaB"/>
    <property type="match status" value="1"/>
</dbReference>
<keyword evidence="16" id="KW-1185">Reference proteome</keyword>
<feature type="transmembrane region" description="Helical" evidence="14">
    <location>
        <begin position="252"/>
        <end position="272"/>
    </location>
</feature>
<evidence type="ECO:0000256" key="8">
    <source>
        <dbReference type="ARBA" id="ARBA00023133"/>
    </source>
</evidence>
<keyword evidence="8 14" id="KW-0350">Heme biosynthesis</keyword>
<feature type="transmembrane region" description="Helical" evidence="14">
    <location>
        <begin position="101"/>
        <end position="121"/>
    </location>
</feature>
<comment type="subcellular location">
    <subcellularLocation>
        <location evidence="1 14">Cell membrane</location>
        <topology evidence="1 14">Multi-pass membrane protein</topology>
    </subcellularLocation>
</comment>
<protein>
    <recommendedName>
        <fullName evidence="11 14">Protoheme IX farnesyltransferase</fullName>
        <ecNumber evidence="3 14">2.5.1.141</ecNumber>
    </recommendedName>
    <alternativeName>
        <fullName evidence="12 14">Heme B farnesyltransferase</fullName>
    </alternativeName>
    <alternativeName>
        <fullName evidence="10 14">Heme O synthase</fullName>
    </alternativeName>
</protein>
<organism evidence="15 16">
    <name type="scientific">Propioniciclava tarda</name>
    <dbReference type="NCBI Taxonomy" id="433330"/>
    <lineage>
        <taxon>Bacteria</taxon>
        <taxon>Bacillati</taxon>
        <taxon>Actinomycetota</taxon>
        <taxon>Actinomycetes</taxon>
        <taxon>Propionibacteriales</taxon>
        <taxon>Propionibacteriaceae</taxon>
        <taxon>Propioniciclava</taxon>
    </lineage>
</organism>
<dbReference type="FunFam" id="1.10.357.140:FF:000001">
    <property type="entry name" value="Protoheme IX farnesyltransferase"/>
    <property type="match status" value="1"/>
</dbReference>
<keyword evidence="4 14" id="KW-1003">Cell membrane</keyword>
<evidence type="ECO:0000256" key="13">
    <source>
        <dbReference type="ARBA" id="ARBA00047690"/>
    </source>
</evidence>
<evidence type="ECO:0000256" key="1">
    <source>
        <dbReference type="ARBA" id="ARBA00004651"/>
    </source>
</evidence>
<dbReference type="InterPro" id="IPR000537">
    <property type="entry name" value="UbiA_prenyltransferase"/>
</dbReference>
<comment type="miscellaneous">
    <text evidence="14">Carbon 2 of the heme B porphyrin ring is defined according to the Fischer nomenclature.</text>
</comment>
<feature type="transmembrane region" description="Helical" evidence="14">
    <location>
        <begin position="155"/>
        <end position="174"/>
    </location>
</feature>
<dbReference type="NCBIfam" id="NF003349">
    <property type="entry name" value="PRK04375.1-2"/>
    <property type="match status" value="1"/>
</dbReference>
<evidence type="ECO:0000256" key="6">
    <source>
        <dbReference type="ARBA" id="ARBA00022692"/>
    </source>
</evidence>
<keyword evidence="9 14" id="KW-0472">Membrane</keyword>
<comment type="caution">
    <text evidence="15">The sequence shown here is derived from an EMBL/GenBank/DDBJ whole genome shotgun (WGS) entry which is preliminary data.</text>
</comment>
<proteinExistence type="inferred from homology"/>
<dbReference type="OrthoDB" id="9814417at2"/>
<evidence type="ECO:0000256" key="11">
    <source>
        <dbReference type="ARBA" id="ARBA00040810"/>
    </source>
</evidence>
<dbReference type="UniPathway" id="UPA00834">
    <property type="reaction ID" value="UER00712"/>
</dbReference>
<dbReference type="Proteomes" id="UP000291933">
    <property type="component" value="Unassembled WGS sequence"/>
</dbReference>
<comment type="function">
    <text evidence="14">Converts heme B (protoheme IX) to heme O by substitution of the vinyl group on carbon 2 of heme B porphyrin ring with a hydroxyethyl farnesyl side group.</text>
</comment>
<dbReference type="Gene3D" id="1.10.357.140">
    <property type="entry name" value="UbiA prenyltransferase"/>
    <property type="match status" value="1"/>
</dbReference>
<accession>A0A4Q9KLC6</accession>
<evidence type="ECO:0000313" key="16">
    <source>
        <dbReference type="Proteomes" id="UP000291933"/>
    </source>
</evidence>
<keyword evidence="6 14" id="KW-0812">Transmembrane</keyword>
<name>A0A4Q9KLC6_PROTD</name>
<evidence type="ECO:0000256" key="12">
    <source>
        <dbReference type="ARBA" id="ARBA00042475"/>
    </source>
</evidence>
<dbReference type="AlphaFoldDB" id="A0A4Q9KLC6"/>
<evidence type="ECO:0000256" key="14">
    <source>
        <dbReference type="HAMAP-Rule" id="MF_00154"/>
    </source>
</evidence>
<gene>
    <name evidence="14" type="primary">ctaB</name>
    <name evidence="15" type="ORF">ET996_05555</name>
</gene>
<feature type="transmembrane region" description="Helical" evidence="14">
    <location>
        <begin position="127"/>
        <end position="148"/>
    </location>
</feature>
<comment type="pathway">
    <text evidence="2 14">Porphyrin-containing compound metabolism; heme O biosynthesis; heme O from protoheme: step 1/1.</text>
</comment>
<feature type="transmembrane region" description="Helical" evidence="14">
    <location>
        <begin position="59"/>
        <end position="80"/>
    </location>
</feature>
<dbReference type="EMBL" id="SDMR01000005">
    <property type="protein sequence ID" value="TBT95278.1"/>
    <property type="molecule type" value="Genomic_DNA"/>
</dbReference>
<dbReference type="PANTHER" id="PTHR43448">
    <property type="entry name" value="PROTOHEME IX FARNESYLTRANSFERASE, MITOCHONDRIAL"/>
    <property type="match status" value="1"/>
</dbReference>
<dbReference type="Pfam" id="PF01040">
    <property type="entry name" value="UbiA"/>
    <property type="match status" value="1"/>
</dbReference>
<evidence type="ECO:0000256" key="4">
    <source>
        <dbReference type="ARBA" id="ARBA00022475"/>
    </source>
</evidence>
<feature type="transmembrane region" description="Helical" evidence="14">
    <location>
        <begin position="293"/>
        <end position="311"/>
    </location>
</feature>
<evidence type="ECO:0000256" key="7">
    <source>
        <dbReference type="ARBA" id="ARBA00022989"/>
    </source>
</evidence>
<evidence type="ECO:0000256" key="5">
    <source>
        <dbReference type="ARBA" id="ARBA00022679"/>
    </source>
</evidence>
<sequence>MHQLSDADAAIVSGRPLGVRDKVAAYVALTKPRIIELLIVTTIPAMFLAARGFPPLSLVVVTLVGGALSAGGANVFNSVYDRDIDAEMHRTRRRPMVREQVPKRNAYVFGVVLSVVSTLLLGFGANWLSAGLSVAAILYYVFVYTIWLKRRTAQNIVWGGIAGCFPPLIGWTAVTNAVALPPLILFAVVFLWTPPHTWALGLRYRDDYARVDVPMLPVVAEAPAVARQILYYTVATVLMSLALWPAARTGWLYPGVVVAAGAWMTYEAIMLLRRANAGLRDAQLVPMRLFHTTNSYLALIAVAAAIDPLIFG</sequence>
<feature type="transmembrane region" description="Helical" evidence="14">
    <location>
        <begin position="229"/>
        <end position="246"/>
    </location>
</feature>
<dbReference type="HAMAP" id="MF_00154">
    <property type="entry name" value="CyoE_CtaB"/>
    <property type="match status" value="1"/>
</dbReference>
<reference evidence="15 16" key="1">
    <citation type="submission" date="2019-01" db="EMBL/GenBank/DDBJ databases">
        <title>Lactibacter flavus gen. nov., sp. nov., a novel bacterium of the family Propionibacteriaceae isolated from raw milk and dairy products.</title>
        <authorList>
            <person name="Huptas C."/>
            <person name="Wenning M."/>
            <person name="Breitenwieser F."/>
            <person name="Doll E."/>
            <person name="Von Neubeck M."/>
            <person name="Busse H.-J."/>
            <person name="Scherer S."/>
        </authorList>
    </citation>
    <scope>NUCLEOTIDE SEQUENCE [LARGE SCALE GENOMIC DNA]</scope>
    <source>
        <strain evidence="15 16">DSM 22130</strain>
    </source>
</reference>
<evidence type="ECO:0000256" key="9">
    <source>
        <dbReference type="ARBA" id="ARBA00023136"/>
    </source>
</evidence>
<dbReference type="GO" id="GO:0008495">
    <property type="term" value="F:protoheme IX farnesyltransferase activity"/>
    <property type="evidence" value="ECO:0007669"/>
    <property type="project" value="UniProtKB-UniRule"/>
</dbReference>
<comment type="catalytic activity">
    <reaction evidence="13 14">
        <text>heme b + (2E,6E)-farnesyl diphosphate + H2O = Fe(II)-heme o + diphosphate</text>
        <dbReference type="Rhea" id="RHEA:28070"/>
        <dbReference type="ChEBI" id="CHEBI:15377"/>
        <dbReference type="ChEBI" id="CHEBI:33019"/>
        <dbReference type="ChEBI" id="CHEBI:60344"/>
        <dbReference type="ChEBI" id="CHEBI:60530"/>
        <dbReference type="ChEBI" id="CHEBI:175763"/>
        <dbReference type="EC" id="2.5.1.141"/>
    </reaction>
</comment>
<evidence type="ECO:0000313" key="15">
    <source>
        <dbReference type="EMBL" id="TBT95278.1"/>
    </source>
</evidence>
<evidence type="ECO:0000256" key="2">
    <source>
        <dbReference type="ARBA" id="ARBA00004919"/>
    </source>
</evidence>
<dbReference type="GO" id="GO:0005886">
    <property type="term" value="C:plasma membrane"/>
    <property type="evidence" value="ECO:0007669"/>
    <property type="project" value="UniProtKB-SubCell"/>
</dbReference>
<dbReference type="InterPro" id="IPR044878">
    <property type="entry name" value="UbiA_sf"/>
</dbReference>